<feature type="domain" description="Radical SAM core" evidence="9">
    <location>
        <begin position="42"/>
        <end position="258"/>
    </location>
</feature>
<keyword evidence="7 8" id="KW-0456">Lyase</keyword>
<feature type="binding site" evidence="8">
    <location>
        <position position="62"/>
    </location>
    <ligand>
        <name>[4Fe-4S] cluster</name>
        <dbReference type="ChEBI" id="CHEBI:49883"/>
        <note>4Fe-4S-S-AdoMet</note>
    </ligand>
</feature>
<feature type="binding site" evidence="8">
    <location>
        <begin position="36"/>
        <end position="38"/>
    </location>
    <ligand>
        <name>substrate</name>
    </ligand>
</feature>
<evidence type="ECO:0000256" key="2">
    <source>
        <dbReference type="ARBA" id="ARBA00022691"/>
    </source>
</evidence>
<dbReference type="EMBL" id="JBHUII010000001">
    <property type="protein sequence ID" value="MFD2204583.1"/>
    <property type="molecule type" value="Genomic_DNA"/>
</dbReference>
<dbReference type="Gene3D" id="3.20.20.70">
    <property type="entry name" value="Aldolase class I"/>
    <property type="match status" value="1"/>
</dbReference>
<evidence type="ECO:0000256" key="4">
    <source>
        <dbReference type="ARBA" id="ARBA00022842"/>
    </source>
</evidence>
<dbReference type="PANTHER" id="PTHR42836:SF1">
    <property type="entry name" value="7-CARBOXY-7-DEAZAGUANINE SYNTHASE"/>
    <property type="match status" value="1"/>
</dbReference>
<feature type="binding site" evidence="8">
    <location>
        <position position="64"/>
    </location>
    <ligand>
        <name>Mg(2+)</name>
        <dbReference type="ChEBI" id="CHEBI:18420"/>
    </ligand>
</feature>
<comment type="caution">
    <text evidence="8">Lacks conserved residue(s) required for the propagation of feature annotation.</text>
</comment>
<comment type="subunit">
    <text evidence="8">Homodimer.</text>
</comment>
<dbReference type="PROSITE" id="PS51918">
    <property type="entry name" value="RADICAL_SAM"/>
    <property type="match status" value="1"/>
</dbReference>
<proteinExistence type="inferred from homology"/>
<name>A0ABW5BEQ0_9PROT</name>
<dbReference type="GO" id="GO:0016829">
    <property type="term" value="F:lyase activity"/>
    <property type="evidence" value="ECO:0007669"/>
    <property type="project" value="UniProtKB-KW"/>
</dbReference>
<comment type="cofactor">
    <cofactor evidence="8">
        <name>S-adenosyl-L-methionine</name>
        <dbReference type="ChEBI" id="CHEBI:59789"/>
    </cofactor>
    <text evidence="8">Binds 1 S-adenosyl-L-methionine per subunit.</text>
</comment>
<dbReference type="InterPro" id="IPR058240">
    <property type="entry name" value="rSAM_sf"/>
</dbReference>
<evidence type="ECO:0000256" key="7">
    <source>
        <dbReference type="ARBA" id="ARBA00023239"/>
    </source>
</evidence>
<evidence type="ECO:0000256" key="8">
    <source>
        <dbReference type="HAMAP-Rule" id="MF_00917"/>
    </source>
</evidence>
<keyword evidence="6 8" id="KW-0411">Iron-sulfur</keyword>
<keyword evidence="3 8" id="KW-0479">Metal-binding</keyword>
<comment type="catalytic activity">
    <reaction evidence="8">
        <text>6-carboxy-5,6,7,8-tetrahydropterin + H(+) = 7-carboxy-7-carbaguanine + NH4(+)</text>
        <dbReference type="Rhea" id="RHEA:27974"/>
        <dbReference type="ChEBI" id="CHEBI:15378"/>
        <dbReference type="ChEBI" id="CHEBI:28938"/>
        <dbReference type="ChEBI" id="CHEBI:61032"/>
        <dbReference type="ChEBI" id="CHEBI:61036"/>
        <dbReference type="EC" id="4.3.99.3"/>
    </reaction>
</comment>
<keyword evidence="1 8" id="KW-0004">4Fe-4S</keyword>
<dbReference type="Proteomes" id="UP001597294">
    <property type="component" value="Unassembled WGS sequence"/>
</dbReference>
<reference evidence="11" key="1">
    <citation type="journal article" date="2019" name="Int. J. Syst. Evol. Microbiol.">
        <title>The Global Catalogue of Microorganisms (GCM) 10K type strain sequencing project: providing services to taxonomists for standard genome sequencing and annotation.</title>
        <authorList>
            <consortium name="The Broad Institute Genomics Platform"/>
            <consortium name="The Broad Institute Genome Sequencing Center for Infectious Disease"/>
            <person name="Wu L."/>
            <person name="Ma J."/>
        </authorList>
    </citation>
    <scope>NUCLEOTIDE SEQUENCE [LARGE SCALE GENOMIC DNA]</scope>
    <source>
        <strain evidence="11">CGMCC 4.7192</strain>
    </source>
</reference>
<dbReference type="PANTHER" id="PTHR42836">
    <property type="entry name" value="7-CARBOXY-7-DEAZAGUANINE SYNTHASE"/>
    <property type="match status" value="1"/>
</dbReference>
<comment type="function">
    <text evidence="8">Catalyzes the complex heterocyclic radical-mediated conversion of 6-carboxy-5,6,7,8-tetrahydropterin (CPH4) to 7-carboxy-7-deazaguanine (CDG), a step common to the biosynthetic pathways of all 7-deazapurine-containing compounds.</text>
</comment>
<keyword evidence="2 8" id="KW-0949">S-adenosyl-L-methionine</keyword>
<evidence type="ECO:0000256" key="3">
    <source>
        <dbReference type="ARBA" id="ARBA00022723"/>
    </source>
</evidence>
<dbReference type="HAMAP" id="MF_00917">
    <property type="entry name" value="QueE"/>
    <property type="match status" value="1"/>
</dbReference>
<comment type="cofactor">
    <cofactor evidence="8">
        <name>Mg(2+)</name>
        <dbReference type="ChEBI" id="CHEBI:18420"/>
    </cofactor>
</comment>
<feature type="binding site" evidence="8">
    <location>
        <begin position="147"/>
        <end position="149"/>
    </location>
    <ligand>
        <name>S-adenosyl-L-methionine</name>
        <dbReference type="ChEBI" id="CHEBI:59789"/>
    </ligand>
</feature>
<keyword evidence="4 8" id="KW-0460">Magnesium</keyword>
<dbReference type="InterPro" id="IPR024924">
    <property type="entry name" value="7-CO-7-deazaguanine_synth-like"/>
</dbReference>
<comment type="caution">
    <text evidence="10">The sequence shown here is derived from an EMBL/GenBank/DDBJ whole genome shotgun (WGS) entry which is preliminary data.</text>
</comment>
<feature type="binding site" evidence="8">
    <location>
        <position position="51"/>
    </location>
    <ligand>
        <name>substrate</name>
    </ligand>
</feature>
<organism evidence="10 11">
    <name type="scientific">Kiloniella antarctica</name>
    <dbReference type="NCBI Taxonomy" id="1550907"/>
    <lineage>
        <taxon>Bacteria</taxon>
        <taxon>Pseudomonadati</taxon>
        <taxon>Pseudomonadota</taxon>
        <taxon>Alphaproteobacteria</taxon>
        <taxon>Rhodospirillales</taxon>
        <taxon>Kiloniellaceae</taxon>
        <taxon>Kiloniella</taxon>
    </lineage>
</organism>
<dbReference type="InterPro" id="IPR013785">
    <property type="entry name" value="Aldolase_TIM"/>
</dbReference>
<comment type="pathway">
    <text evidence="8">Purine metabolism; 7-cyano-7-deazaguanine biosynthesis.</text>
</comment>
<dbReference type="Pfam" id="PF04055">
    <property type="entry name" value="Radical_SAM"/>
    <property type="match status" value="1"/>
</dbReference>
<protein>
    <recommendedName>
        <fullName evidence="8">7-carboxy-7-deazaguanine synthase</fullName>
        <shortName evidence="8">CDG synthase</shortName>
        <ecNumber evidence="8">4.3.99.3</ecNumber>
    </recommendedName>
    <alternativeName>
        <fullName evidence="8">Queuosine biosynthesis protein QueE</fullName>
    </alternativeName>
</protein>
<gene>
    <name evidence="8 10" type="primary">queE</name>
    <name evidence="10" type="ORF">ACFSKO_03125</name>
</gene>
<dbReference type="EC" id="4.3.99.3" evidence="8"/>
<feature type="binding site" evidence="8">
    <location>
        <position position="104"/>
    </location>
    <ligand>
        <name>S-adenosyl-L-methionine</name>
        <dbReference type="ChEBI" id="CHEBI:59789"/>
    </ligand>
</feature>
<keyword evidence="5 8" id="KW-0408">Iron</keyword>
<evidence type="ECO:0000313" key="10">
    <source>
        <dbReference type="EMBL" id="MFD2204583.1"/>
    </source>
</evidence>
<evidence type="ECO:0000259" key="9">
    <source>
        <dbReference type="PROSITE" id="PS51918"/>
    </source>
</evidence>
<feature type="binding site" evidence="8">
    <location>
        <begin position="61"/>
        <end position="63"/>
    </location>
    <ligand>
        <name>S-adenosyl-L-methionine</name>
        <dbReference type="ChEBI" id="CHEBI:59789"/>
    </ligand>
</feature>
<sequence>MIKGASNDNASGMKRFSNELPNARTIRVSEIFGPTIQGEGALTGVPTVFVRMGGCDYRCTWCDTLYAVDSSFRDKWKPMSASAIMDEVADLSGGKPLLVSLSGGNPAIQPLGCLIDMGHEQGFKFALETQGSVAKDWFSKLDNLTLSPKPPSSEMETNWEILSECVAAAGPDTETIMKIVIFDDEDYAYAKKVHQRHPQLKMFLQPGNHTPGTVEEEEPVIDIKGVMDRMRWLIDKVVDDGWFEVTVLPQLHVLIWGNERGV</sequence>
<keyword evidence="8" id="KW-0671">Queuosine biosynthesis</keyword>
<evidence type="ECO:0000313" key="11">
    <source>
        <dbReference type="Proteomes" id="UP001597294"/>
    </source>
</evidence>
<feature type="binding site" evidence="8">
    <location>
        <position position="55"/>
    </location>
    <ligand>
        <name>[4Fe-4S] cluster</name>
        <dbReference type="ChEBI" id="CHEBI:49883"/>
        <note>4Fe-4S-S-AdoMet</note>
    </ligand>
</feature>
<feature type="binding site" evidence="8">
    <location>
        <position position="102"/>
    </location>
    <ligand>
        <name>substrate</name>
    </ligand>
</feature>
<keyword evidence="11" id="KW-1185">Reference proteome</keyword>
<evidence type="ECO:0000256" key="6">
    <source>
        <dbReference type="ARBA" id="ARBA00023014"/>
    </source>
</evidence>
<dbReference type="SFLD" id="SFLDS00029">
    <property type="entry name" value="Radical_SAM"/>
    <property type="match status" value="1"/>
</dbReference>
<evidence type="ECO:0000256" key="1">
    <source>
        <dbReference type="ARBA" id="ARBA00022485"/>
    </source>
</evidence>
<dbReference type="SFLD" id="SFLDF00357">
    <property type="entry name" value="ExsD-like"/>
    <property type="match status" value="1"/>
</dbReference>
<comment type="cofactor">
    <cofactor evidence="8">
        <name>[4Fe-4S] cluster</name>
        <dbReference type="ChEBI" id="CHEBI:49883"/>
    </cofactor>
    <text evidence="8">Binds 1 [4Fe-4S] cluster. The cluster is coordinated with 3 cysteines and an exchangeable S-adenosyl-L-methionine.</text>
</comment>
<dbReference type="InterPro" id="IPR017742">
    <property type="entry name" value="Deazaguanine_synth"/>
</dbReference>
<comment type="similarity">
    <text evidence="8">Belongs to the radical SAM superfamily. 7-carboxy-7-deazaguanine synthase family.</text>
</comment>
<accession>A0ABW5BEQ0</accession>
<evidence type="ECO:0000256" key="5">
    <source>
        <dbReference type="ARBA" id="ARBA00023004"/>
    </source>
</evidence>
<dbReference type="RefSeq" id="WP_380248313.1">
    <property type="nucleotide sequence ID" value="NZ_JBHUII010000001.1"/>
</dbReference>
<dbReference type="SUPFAM" id="SSF102114">
    <property type="entry name" value="Radical SAM enzymes"/>
    <property type="match status" value="1"/>
</dbReference>
<feature type="binding site" evidence="8">
    <location>
        <position position="59"/>
    </location>
    <ligand>
        <name>[4Fe-4S] cluster</name>
        <dbReference type="ChEBI" id="CHEBI:49883"/>
        <note>4Fe-4S-S-AdoMet</note>
    </ligand>
</feature>
<dbReference type="PIRSF" id="PIRSF000370">
    <property type="entry name" value="QueE"/>
    <property type="match status" value="1"/>
</dbReference>
<dbReference type="InterPro" id="IPR007197">
    <property type="entry name" value="rSAM"/>
</dbReference>
<dbReference type="NCBIfam" id="TIGR03365">
    <property type="entry name" value="Bsubt_queE"/>
    <property type="match status" value="1"/>
</dbReference>